<name>A0A9X1U9L7_9BRAD</name>
<keyword evidence="1" id="KW-0732">Signal</keyword>
<evidence type="ECO:0000256" key="1">
    <source>
        <dbReference type="SAM" id="SignalP"/>
    </source>
</evidence>
<accession>A0A9X1U9L7</accession>
<evidence type="ECO:0000313" key="2">
    <source>
        <dbReference type="EMBL" id="MCG2628876.1"/>
    </source>
</evidence>
<sequence length="176" mass="19285">MTTPARLLGLVVALSWLGLSAATAAGGPSKDVMGGAWTLEMDRYDRPWLTFNDTNHKTVFRFGCGTHYEVDAVYPGEAPKQDHTEATITIGNGKTQMDFAGFTYAAPENFPPNTSWFNQADLGHPELTDDKRGALEDQFLDLLASGQPLTVSAEGKSYVLPPTKASRWRARFQKVC</sequence>
<comment type="caution">
    <text evidence="2">The sequence shown here is derived from an EMBL/GenBank/DDBJ whole genome shotgun (WGS) entry which is preliminary data.</text>
</comment>
<reference evidence="2" key="1">
    <citation type="submission" date="2022-01" db="EMBL/GenBank/DDBJ databases">
        <title>Genome sequnece data of strain Bradyrhizobium sp. nov.</title>
        <authorList>
            <person name="Zhang J."/>
        </authorList>
    </citation>
    <scope>NUCLEOTIDE SEQUENCE</scope>
    <source>
        <strain evidence="2">WYCCWR 13023</strain>
    </source>
</reference>
<dbReference type="AlphaFoldDB" id="A0A9X1U9L7"/>
<feature type="chain" id="PRO_5040864585" description="Lipocalin-like domain-containing protein" evidence="1">
    <location>
        <begin position="25"/>
        <end position="176"/>
    </location>
</feature>
<evidence type="ECO:0008006" key="4">
    <source>
        <dbReference type="Google" id="ProtNLM"/>
    </source>
</evidence>
<feature type="signal peptide" evidence="1">
    <location>
        <begin position="1"/>
        <end position="24"/>
    </location>
</feature>
<organism evidence="2 3">
    <name type="scientific">Bradyrhizobium zhengyangense</name>
    <dbReference type="NCBI Taxonomy" id="2911009"/>
    <lineage>
        <taxon>Bacteria</taxon>
        <taxon>Pseudomonadati</taxon>
        <taxon>Pseudomonadota</taxon>
        <taxon>Alphaproteobacteria</taxon>
        <taxon>Hyphomicrobiales</taxon>
        <taxon>Nitrobacteraceae</taxon>
        <taxon>Bradyrhizobium</taxon>
    </lineage>
</organism>
<gene>
    <name evidence="2" type="ORF">L6654_19765</name>
</gene>
<dbReference type="Proteomes" id="UP001139054">
    <property type="component" value="Unassembled WGS sequence"/>
</dbReference>
<dbReference type="RefSeq" id="WP_237890804.1">
    <property type="nucleotide sequence ID" value="NZ_JAKLTY010000012.1"/>
</dbReference>
<evidence type="ECO:0000313" key="3">
    <source>
        <dbReference type="Proteomes" id="UP001139054"/>
    </source>
</evidence>
<dbReference type="EMBL" id="JAKLTY010000012">
    <property type="protein sequence ID" value="MCG2628876.1"/>
    <property type="molecule type" value="Genomic_DNA"/>
</dbReference>
<proteinExistence type="predicted"/>
<protein>
    <recommendedName>
        <fullName evidence="4">Lipocalin-like domain-containing protein</fullName>
    </recommendedName>
</protein>